<dbReference type="PROSITE" id="PS50157">
    <property type="entry name" value="ZINC_FINGER_C2H2_2"/>
    <property type="match status" value="4"/>
</dbReference>
<keyword evidence="6" id="KW-0539">Nucleus</keyword>
<evidence type="ECO:0000256" key="4">
    <source>
        <dbReference type="ARBA" id="ARBA00022771"/>
    </source>
</evidence>
<feature type="compositionally biased region" description="Polar residues" evidence="8">
    <location>
        <begin position="61"/>
        <end position="71"/>
    </location>
</feature>
<keyword evidence="2" id="KW-0479">Metal-binding</keyword>
<keyword evidence="3" id="KW-0677">Repeat</keyword>
<feature type="signal peptide" evidence="9">
    <location>
        <begin position="1"/>
        <end position="17"/>
    </location>
</feature>
<accession>A0A3Q2TF26</accession>
<dbReference type="Gene3D" id="3.30.160.60">
    <property type="entry name" value="Classic Zinc Finger"/>
    <property type="match status" value="5"/>
</dbReference>
<dbReference type="Pfam" id="PF00096">
    <property type="entry name" value="zf-C2H2"/>
    <property type="match status" value="3"/>
</dbReference>
<feature type="region of interest" description="Disordered" evidence="8">
    <location>
        <begin position="16"/>
        <end position="71"/>
    </location>
</feature>
<dbReference type="Pfam" id="PF13894">
    <property type="entry name" value="zf-C2H2_4"/>
    <property type="match status" value="1"/>
</dbReference>
<organism evidence="11 12">
    <name type="scientific">Fundulus heteroclitus</name>
    <name type="common">Killifish</name>
    <name type="synonym">Mummichog</name>
    <dbReference type="NCBI Taxonomy" id="8078"/>
    <lineage>
        <taxon>Eukaryota</taxon>
        <taxon>Metazoa</taxon>
        <taxon>Chordata</taxon>
        <taxon>Craniata</taxon>
        <taxon>Vertebrata</taxon>
        <taxon>Euteleostomi</taxon>
        <taxon>Actinopterygii</taxon>
        <taxon>Neopterygii</taxon>
        <taxon>Teleostei</taxon>
        <taxon>Neoteleostei</taxon>
        <taxon>Acanthomorphata</taxon>
        <taxon>Ovalentaria</taxon>
        <taxon>Atherinomorphae</taxon>
        <taxon>Cyprinodontiformes</taxon>
        <taxon>Fundulidae</taxon>
        <taxon>Fundulus</taxon>
    </lineage>
</organism>
<evidence type="ECO:0000313" key="11">
    <source>
        <dbReference type="Ensembl" id="ENSFHEP00000014450.1"/>
    </source>
</evidence>
<evidence type="ECO:0000256" key="5">
    <source>
        <dbReference type="ARBA" id="ARBA00022833"/>
    </source>
</evidence>
<dbReference type="Ensembl" id="ENSFHET00000032801.1">
    <property type="protein sequence ID" value="ENSFHEP00000014450.1"/>
    <property type="gene ID" value="ENSFHEG00000016036.1"/>
</dbReference>
<evidence type="ECO:0000313" key="12">
    <source>
        <dbReference type="Proteomes" id="UP000265000"/>
    </source>
</evidence>
<dbReference type="InterPro" id="IPR013087">
    <property type="entry name" value="Znf_C2H2_type"/>
</dbReference>
<feature type="compositionally biased region" description="Acidic residues" evidence="8">
    <location>
        <begin position="19"/>
        <end position="32"/>
    </location>
</feature>
<dbReference type="GO" id="GO:0000978">
    <property type="term" value="F:RNA polymerase II cis-regulatory region sequence-specific DNA binding"/>
    <property type="evidence" value="ECO:0007669"/>
    <property type="project" value="TreeGrafter"/>
</dbReference>
<reference evidence="11" key="2">
    <citation type="submission" date="2025-09" db="UniProtKB">
        <authorList>
            <consortium name="Ensembl"/>
        </authorList>
    </citation>
    <scope>IDENTIFICATION</scope>
</reference>
<reference evidence="11" key="1">
    <citation type="submission" date="2025-08" db="UniProtKB">
        <authorList>
            <consortium name="Ensembl"/>
        </authorList>
    </citation>
    <scope>IDENTIFICATION</scope>
</reference>
<feature type="domain" description="C2H2-type" evidence="10">
    <location>
        <begin position="204"/>
        <end position="231"/>
    </location>
</feature>
<sequence>MMMMFLVTVAYDDTVLSEPEPETDRYDDEIQDQEGTKDSAGGQSSGLRLKNCLQRDGSDPGRNSSMPQSPCNDDGLCESSLMFDCSNLKFTEPSLDDSCGQELYVPSATRMLSPRTDERSCQSSRWGTDMYLHEMTNDQKSHRVEKPYSCSLCEKRFGYSSHLVSHIRTHTGEKPYCCEDCGKCFSRRETLVRHAATHTETKPYSCKLCGKWFSRTETLRRHVRTHTGEKPFSCTRCGKCFSLRGNLMTHNRTHTEKPYSCKECGRSFSQSGMCKNNIQKNVQPLFMCKNNGAKS</sequence>
<dbReference type="SMART" id="SM00355">
    <property type="entry name" value="ZnF_C2H2"/>
    <property type="match status" value="4"/>
</dbReference>
<evidence type="ECO:0000256" key="7">
    <source>
        <dbReference type="PROSITE-ProRule" id="PRU00042"/>
    </source>
</evidence>
<evidence type="ECO:0000256" key="3">
    <source>
        <dbReference type="ARBA" id="ARBA00022737"/>
    </source>
</evidence>
<keyword evidence="12" id="KW-1185">Reference proteome</keyword>
<name>A0A3Q2TF26_FUNHE</name>
<dbReference type="Proteomes" id="UP000265000">
    <property type="component" value="Unplaced"/>
</dbReference>
<evidence type="ECO:0000256" key="8">
    <source>
        <dbReference type="SAM" id="MobiDB-lite"/>
    </source>
</evidence>
<dbReference type="InterPro" id="IPR036236">
    <property type="entry name" value="Znf_C2H2_sf"/>
</dbReference>
<keyword evidence="4 7" id="KW-0863">Zinc-finger</keyword>
<evidence type="ECO:0000256" key="2">
    <source>
        <dbReference type="ARBA" id="ARBA00022723"/>
    </source>
</evidence>
<dbReference type="AlphaFoldDB" id="A0A3Q2TF26"/>
<dbReference type="PROSITE" id="PS00028">
    <property type="entry name" value="ZINC_FINGER_C2H2_1"/>
    <property type="match status" value="4"/>
</dbReference>
<feature type="domain" description="C2H2-type" evidence="10">
    <location>
        <begin position="232"/>
        <end position="259"/>
    </location>
</feature>
<evidence type="ECO:0000256" key="6">
    <source>
        <dbReference type="ARBA" id="ARBA00023242"/>
    </source>
</evidence>
<dbReference type="PANTHER" id="PTHR23226:SF416">
    <property type="entry name" value="FI01424P"/>
    <property type="match status" value="1"/>
</dbReference>
<dbReference type="GeneTree" id="ENSGT00940000154715"/>
<dbReference type="GO" id="GO:0008270">
    <property type="term" value="F:zinc ion binding"/>
    <property type="evidence" value="ECO:0007669"/>
    <property type="project" value="UniProtKB-KW"/>
</dbReference>
<dbReference type="GO" id="GO:0000981">
    <property type="term" value="F:DNA-binding transcription factor activity, RNA polymerase II-specific"/>
    <property type="evidence" value="ECO:0007669"/>
    <property type="project" value="TreeGrafter"/>
</dbReference>
<feature type="domain" description="C2H2-type" evidence="10">
    <location>
        <begin position="148"/>
        <end position="175"/>
    </location>
</feature>
<dbReference type="SUPFAM" id="SSF57667">
    <property type="entry name" value="beta-beta-alpha zinc fingers"/>
    <property type="match status" value="3"/>
</dbReference>
<feature type="domain" description="C2H2-type" evidence="10">
    <location>
        <begin position="176"/>
        <end position="203"/>
    </location>
</feature>
<proteinExistence type="predicted"/>
<evidence type="ECO:0000256" key="1">
    <source>
        <dbReference type="ARBA" id="ARBA00004123"/>
    </source>
</evidence>
<keyword evidence="5" id="KW-0862">Zinc</keyword>
<dbReference type="GO" id="GO:0005634">
    <property type="term" value="C:nucleus"/>
    <property type="evidence" value="ECO:0007669"/>
    <property type="project" value="UniProtKB-SubCell"/>
</dbReference>
<evidence type="ECO:0000259" key="10">
    <source>
        <dbReference type="PROSITE" id="PS50157"/>
    </source>
</evidence>
<comment type="subcellular location">
    <subcellularLocation>
        <location evidence="1">Nucleus</location>
    </subcellularLocation>
</comment>
<dbReference type="PANTHER" id="PTHR23226">
    <property type="entry name" value="ZINC FINGER AND SCAN DOMAIN-CONTAINING"/>
    <property type="match status" value="1"/>
</dbReference>
<protein>
    <recommendedName>
        <fullName evidence="10">C2H2-type domain-containing protein</fullName>
    </recommendedName>
</protein>
<keyword evidence="9" id="KW-0732">Signal</keyword>
<feature type="chain" id="PRO_5045392610" description="C2H2-type domain-containing protein" evidence="9">
    <location>
        <begin position="18"/>
        <end position="295"/>
    </location>
</feature>
<evidence type="ECO:0000256" key="9">
    <source>
        <dbReference type="SAM" id="SignalP"/>
    </source>
</evidence>